<evidence type="ECO:0000256" key="5">
    <source>
        <dbReference type="ARBA" id="ARBA00022701"/>
    </source>
</evidence>
<evidence type="ECO:0000256" key="9">
    <source>
        <dbReference type="ARBA" id="ARBA00022842"/>
    </source>
</evidence>
<evidence type="ECO:0000256" key="12">
    <source>
        <dbReference type="ARBA" id="ARBA00049117"/>
    </source>
</evidence>
<evidence type="ECO:0000256" key="8">
    <source>
        <dbReference type="ARBA" id="ARBA00022801"/>
    </source>
</evidence>
<dbReference type="Ensembl" id="ENSCSRT00000029105.1">
    <property type="protein sequence ID" value="ENSCSRP00000027963.1"/>
    <property type="gene ID" value="ENSCSRG00000020636.1"/>
</dbReference>
<proteinExistence type="inferred from homology"/>
<comment type="similarity">
    <text evidence="3 13">Belongs to the tubulin family.</text>
</comment>
<keyword evidence="11" id="KW-0206">Cytoskeleton</keyword>
<keyword evidence="9" id="KW-0460">Magnesium</keyword>
<dbReference type="AlphaFoldDB" id="A0A8C3THS0"/>
<evidence type="ECO:0000256" key="1">
    <source>
        <dbReference type="ARBA" id="ARBA00001946"/>
    </source>
</evidence>
<keyword evidence="17" id="KW-1185">Reference proteome</keyword>
<evidence type="ECO:0000256" key="7">
    <source>
        <dbReference type="ARBA" id="ARBA00022741"/>
    </source>
</evidence>
<evidence type="ECO:0000259" key="15">
    <source>
        <dbReference type="SMART" id="SM00864"/>
    </source>
</evidence>
<dbReference type="InterPro" id="IPR036525">
    <property type="entry name" value="Tubulin/FtsZ_GTPase_sf"/>
</dbReference>
<reference evidence="16" key="1">
    <citation type="submission" date="2025-08" db="UniProtKB">
        <authorList>
            <consortium name="Ensembl"/>
        </authorList>
    </citation>
    <scope>IDENTIFICATION</scope>
</reference>
<keyword evidence="7 13" id="KW-0547">Nucleotide-binding</keyword>
<evidence type="ECO:0000256" key="4">
    <source>
        <dbReference type="ARBA" id="ARBA00022490"/>
    </source>
</evidence>
<dbReference type="GO" id="GO:0005200">
    <property type="term" value="F:structural constituent of cytoskeleton"/>
    <property type="evidence" value="ECO:0007669"/>
    <property type="project" value="InterPro"/>
</dbReference>
<dbReference type="FunFam" id="3.40.50.1440:FF:000007">
    <property type="entry name" value="Tubulin alpha chain"/>
    <property type="match status" value="1"/>
</dbReference>
<accession>A0A8C3THS0</accession>
<name>A0A8C3THS0_CHESE</name>
<protein>
    <recommendedName>
        <fullName evidence="13">Tubulin alpha chain</fullName>
    </recommendedName>
</protein>
<evidence type="ECO:0000256" key="10">
    <source>
        <dbReference type="ARBA" id="ARBA00023134"/>
    </source>
</evidence>
<dbReference type="PANTHER" id="PTHR11588">
    <property type="entry name" value="TUBULIN"/>
    <property type="match status" value="1"/>
</dbReference>
<comment type="cofactor">
    <cofactor evidence="1">
        <name>Mg(2+)</name>
        <dbReference type="ChEBI" id="CHEBI:18420"/>
    </cofactor>
</comment>
<evidence type="ECO:0000313" key="17">
    <source>
        <dbReference type="Proteomes" id="UP000694403"/>
    </source>
</evidence>
<evidence type="ECO:0000256" key="3">
    <source>
        <dbReference type="ARBA" id="ARBA00009636"/>
    </source>
</evidence>
<dbReference type="Gene3D" id="3.40.50.1440">
    <property type="entry name" value="Tubulin/FtsZ, GTPase domain"/>
    <property type="match status" value="1"/>
</dbReference>
<comment type="subunit">
    <text evidence="13">Dimer of alpha and beta chains. A typical microtubule is a hollow water-filled tube with an outer diameter of 25 nm and an inner diameter of 15 nM. Alpha-beta heterodimers associate head-to-tail to form protofilaments running lengthwise along the microtubule wall with the beta-tubulin subunit facing the microtubule plus end conferring a structural polarity. Microtubules usually have 13 protofilaments but different protofilament numbers can be found in some organisms and specialized cells.</text>
</comment>
<organism evidence="16 17">
    <name type="scientific">Chelydra serpentina</name>
    <name type="common">Snapping turtle</name>
    <name type="synonym">Testudo serpentina</name>
    <dbReference type="NCBI Taxonomy" id="8475"/>
    <lineage>
        <taxon>Eukaryota</taxon>
        <taxon>Metazoa</taxon>
        <taxon>Chordata</taxon>
        <taxon>Craniata</taxon>
        <taxon>Vertebrata</taxon>
        <taxon>Euteleostomi</taxon>
        <taxon>Archelosauria</taxon>
        <taxon>Testudinata</taxon>
        <taxon>Testudines</taxon>
        <taxon>Cryptodira</taxon>
        <taxon>Durocryptodira</taxon>
        <taxon>Americhelydia</taxon>
        <taxon>Chelydroidea</taxon>
        <taxon>Chelydridae</taxon>
        <taxon>Chelydra</taxon>
    </lineage>
</organism>
<dbReference type="InterPro" id="IPR000217">
    <property type="entry name" value="Tubulin"/>
</dbReference>
<dbReference type="GO" id="GO:0005525">
    <property type="term" value="F:GTP binding"/>
    <property type="evidence" value="ECO:0007669"/>
    <property type="project" value="UniProtKB-UniRule"/>
</dbReference>
<dbReference type="SMART" id="SM00864">
    <property type="entry name" value="Tubulin"/>
    <property type="match status" value="1"/>
</dbReference>
<dbReference type="Proteomes" id="UP000694403">
    <property type="component" value="Unplaced"/>
</dbReference>
<dbReference type="GO" id="GO:0005874">
    <property type="term" value="C:microtubule"/>
    <property type="evidence" value="ECO:0007669"/>
    <property type="project" value="UniProtKB-KW"/>
</dbReference>
<dbReference type="GO" id="GO:0007017">
    <property type="term" value="P:microtubule-based process"/>
    <property type="evidence" value="ECO:0007669"/>
    <property type="project" value="InterPro"/>
</dbReference>
<dbReference type="PRINTS" id="PR01161">
    <property type="entry name" value="TUBULIN"/>
</dbReference>
<dbReference type="PRINTS" id="PR01162">
    <property type="entry name" value="ALPHATUBULIN"/>
</dbReference>
<dbReference type="PROSITE" id="PS00227">
    <property type="entry name" value="TUBULIN"/>
    <property type="match status" value="1"/>
</dbReference>
<sequence>TYRQLFHPEQLITGKEDAANNYARGHYTIGKEIIDLVLDRIRKLADQCTGLQGFLIFHSFGGGTGSGFTSLLMERLSVDYGKKSKLEFSIYPAPQISTAVVEPYNSILTTHTTLEHSDCAFMVDNEAIYDICRRNLDIERPTYTNLNRLIGQIVSSITASLRFDGALNVDLTEFQTNLVPYPESTSRWPPTPPSSLQRRPIMSSSPCLRSQTLALSQPTRW</sequence>
<keyword evidence="6" id="KW-0479">Metal-binding</keyword>
<comment type="catalytic activity">
    <reaction evidence="12">
        <text>GTP + H2O = GDP + phosphate + H(+)</text>
        <dbReference type="Rhea" id="RHEA:19669"/>
        <dbReference type="ChEBI" id="CHEBI:15377"/>
        <dbReference type="ChEBI" id="CHEBI:15378"/>
        <dbReference type="ChEBI" id="CHEBI:37565"/>
        <dbReference type="ChEBI" id="CHEBI:43474"/>
        <dbReference type="ChEBI" id="CHEBI:58189"/>
    </reaction>
    <physiologicalReaction direction="left-to-right" evidence="12">
        <dbReference type="Rhea" id="RHEA:19670"/>
    </physiologicalReaction>
</comment>
<comment type="subcellular location">
    <subcellularLocation>
        <location evidence="2">Cytoplasm</location>
        <location evidence="2">Cytoskeleton</location>
    </subcellularLocation>
</comment>
<evidence type="ECO:0000256" key="6">
    <source>
        <dbReference type="ARBA" id="ARBA00022723"/>
    </source>
</evidence>
<comment type="function">
    <text evidence="13">Tubulin is the major constituent of microtubules, a cylinder consisting of laterally associated linear protofilaments composed of alpha- and beta-tubulin heterodimers. Microtubules grow by the addition of GTP-tubulin dimers to the microtubule end, where a stabilizing cap forms. Below the cap, tubulin dimers are in GDP-bound state, owing to GTPase activity of alpha-tubulin.</text>
</comment>
<feature type="domain" description="Tubulin/FtsZ GTPase" evidence="15">
    <location>
        <begin position="1"/>
        <end position="165"/>
    </location>
</feature>
<keyword evidence="8" id="KW-0378">Hydrolase</keyword>
<dbReference type="InterPro" id="IPR002452">
    <property type="entry name" value="Alpha_tubulin"/>
</dbReference>
<dbReference type="SUPFAM" id="SSF52490">
    <property type="entry name" value="Tubulin nucleotide-binding domain-like"/>
    <property type="match status" value="1"/>
</dbReference>
<evidence type="ECO:0000256" key="14">
    <source>
        <dbReference type="SAM" id="MobiDB-lite"/>
    </source>
</evidence>
<dbReference type="InterPro" id="IPR003008">
    <property type="entry name" value="Tubulin_FtsZ_GTPase"/>
</dbReference>
<dbReference type="InterPro" id="IPR017975">
    <property type="entry name" value="Tubulin_CS"/>
</dbReference>
<reference evidence="16" key="2">
    <citation type="submission" date="2025-09" db="UniProtKB">
        <authorList>
            <consortium name="Ensembl"/>
        </authorList>
    </citation>
    <scope>IDENTIFICATION</scope>
</reference>
<dbReference type="Pfam" id="PF00091">
    <property type="entry name" value="Tubulin"/>
    <property type="match status" value="1"/>
</dbReference>
<evidence type="ECO:0000256" key="11">
    <source>
        <dbReference type="ARBA" id="ARBA00023212"/>
    </source>
</evidence>
<evidence type="ECO:0000256" key="2">
    <source>
        <dbReference type="ARBA" id="ARBA00004245"/>
    </source>
</evidence>
<dbReference type="GO" id="GO:0016787">
    <property type="term" value="F:hydrolase activity"/>
    <property type="evidence" value="ECO:0007669"/>
    <property type="project" value="UniProtKB-KW"/>
</dbReference>
<feature type="region of interest" description="Disordered" evidence="14">
    <location>
        <begin position="181"/>
        <end position="202"/>
    </location>
</feature>
<evidence type="ECO:0000256" key="13">
    <source>
        <dbReference type="RuleBase" id="RU000352"/>
    </source>
</evidence>
<evidence type="ECO:0000313" key="16">
    <source>
        <dbReference type="Ensembl" id="ENSCSRP00000027963.1"/>
    </source>
</evidence>
<keyword evidence="4" id="KW-0963">Cytoplasm</keyword>
<keyword evidence="5 13" id="KW-0493">Microtubule</keyword>
<keyword evidence="10 13" id="KW-0342">GTP-binding</keyword>
<dbReference type="GO" id="GO:0046872">
    <property type="term" value="F:metal ion binding"/>
    <property type="evidence" value="ECO:0007669"/>
    <property type="project" value="UniProtKB-KW"/>
</dbReference>